<dbReference type="EMBL" id="AP027142">
    <property type="protein sequence ID" value="BDV33973.1"/>
    <property type="molecule type" value="Genomic_DNA"/>
</dbReference>
<keyword evidence="12" id="KW-1185">Reference proteome</keyword>
<evidence type="ECO:0000256" key="3">
    <source>
        <dbReference type="ARBA" id="ARBA00022679"/>
    </source>
</evidence>
<gene>
    <name evidence="11" type="ORF">SS37A_15020</name>
</gene>
<evidence type="ECO:0000256" key="5">
    <source>
        <dbReference type="ARBA" id="ARBA00022984"/>
    </source>
</evidence>
<sequence>MLKVPCAGALKLLASAAIFFALAPAGAQQEPDAPRPGYEQPDNAPVAPPRRDEQPLDEQPQEAQPRVEHPRRASPAYGPETANATADAARRYATIAASGGWPRIAKPRVDKPLGANASGRPVALLRRRLAIEGYLPNAQDSGDSAWDDALGDALRRFQAHMGLEQTGNFSRETLRELNIPAATRARELEMTAARLAKMHFRFSDRYVDVNIPAASVEAVEDGDAIARFTAVVGGRRHRSPQVATHIVSIDINPTWTVPASIIKKELAPKLRRNPHYFERENIRILDARGREVDPLKLRRVSNKRAAHFSFRQEPGPKNALGSLRISMPNSHDVYMHDTPNKKLFDRDYRFLSHGCVRVEGVYDLASWLLDETSRDWTPDALRDAIDSGRSEKIRLSQSVPVAWVYMTGWAEEDGPAFFRHDIYNLDKGARSPTRRR</sequence>
<evidence type="ECO:0000256" key="4">
    <source>
        <dbReference type="ARBA" id="ARBA00022960"/>
    </source>
</evidence>
<accession>A0ABM8E7P9</accession>
<feature type="chain" id="PRO_5047082371" evidence="9">
    <location>
        <begin position="28"/>
        <end position="436"/>
    </location>
</feature>
<keyword evidence="3" id="KW-0808">Transferase</keyword>
<keyword evidence="5 7" id="KW-0573">Peptidoglycan synthesis</keyword>
<comment type="pathway">
    <text evidence="1 7">Cell wall biogenesis; peptidoglycan biosynthesis.</text>
</comment>
<evidence type="ECO:0000313" key="12">
    <source>
        <dbReference type="Proteomes" id="UP001317629"/>
    </source>
</evidence>
<dbReference type="InterPro" id="IPR038063">
    <property type="entry name" value="Transpep_catalytic_dom"/>
</dbReference>
<dbReference type="Pfam" id="PF01471">
    <property type="entry name" value="PG_binding_1"/>
    <property type="match status" value="1"/>
</dbReference>
<dbReference type="CDD" id="cd16913">
    <property type="entry name" value="YkuD_like"/>
    <property type="match status" value="1"/>
</dbReference>
<evidence type="ECO:0000313" key="11">
    <source>
        <dbReference type="EMBL" id="BDV33973.1"/>
    </source>
</evidence>
<dbReference type="Gene3D" id="1.10.101.10">
    <property type="entry name" value="PGBD-like superfamily/PGBD"/>
    <property type="match status" value="1"/>
</dbReference>
<feature type="domain" description="L,D-TPase catalytic" evidence="10">
    <location>
        <begin position="205"/>
        <end position="382"/>
    </location>
</feature>
<name>A0ABM8E7P9_9HYPH</name>
<feature type="active site" description="Proton donor/acceptor" evidence="7">
    <location>
        <position position="336"/>
    </location>
</feature>
<evidence type="ECO:0000256" key="2">
    <source>
        <dbReference type="ARBA" id="ARBA00005992"/>
    </source>
</evidence>
<evidence type="ECO:0000259" key="10">
    <source>
        <dbReference type="PROSITE" id="PS52029"/>
    </source>
</evidence>
<feature type="region of interest" description="Disordered" evidence="8">
    <location>
        <begin position="27"/>
        <end position="82"/>
    </location>
</feature>
<evidence type="ECO:0000256" key="6">
    <source>
        <dbReference type="ARBA" id="ARBA00023316"/>
    </source>
</evidence>
<dbReference type="RefSeq" id="WP_281931558.1">
    <property type="nucleotide sequence ID" value="NZ_AP027142.1"/>
</dbReference>
<keyword evidence="6 7" id="KW-0961">Cell wall biogenesis/degradation</keyword>
<dbReference type="PANTHER" id="PTHR41533">
    <property type="entry name" value="L,D-TRANSPEPTIDASE HI_1667-RELATED"/>
    <property type="match status" value="1"/>
</dbReference>
<dbReference type="SUPFAM" id="SSF47090">
    <property type="entry name" value="PGBD-like"/>
    <property type="match status" value="1"/>
</dbReference>
<keyword evidence="9" id="KW-0732">Signal</keyword>
<protein>
    <submittedName>
        <fullName evidence="11">Murein L,D-transpeptidase</fullName>
    </submittedName>
</protein>
<dbReference type="InterPro" id="IPR036366">
    <property type="entry name" value="PGBDSf"/>
</dbReference>
<feature type="signal peptide" evidence="9">
    <location>
        <begin position="1"/>
        <end position="27"/>
    </location>
</feature>
<dbReference type="PROSITE" id="PS52029">
    <property type="entry name" value="LD_TPASE"/>
    <property type="match status" value="1"/>
</dbReference>
<evidence type="ECO:0000256" key="8">
    <source>
        <dbReference type="SAM" id="MobiDB-lite"/>
    </source>
</evidence>
<dbReference type="InterPro" id="IPR002477">
    <property type="entry name" value="Peptidoglycan-bd-like"/>
</dbReference>
<dbReference type="Gene3D" id="2.40.440.10">
    <property type="entry name" value="L,D-transpeptidase catalytic domain-like"/>
    <property type="match status" value="1"/>
</dbReference>
<dbReference type="SUPFAM" id="SSF141523">
    <property type="entry name" value="L,D-transpeptidase catalytic domain-like"/>
    <property type="match status" value="1"/>
</dbReference>
<proteinExistence type="inferred from homology"/>
<reference evidence="11 12" key="1">
    <citation type="journal article" date="2023" name="Int. J. Syst. Evol. Microbiol.">
        <title>Methylocystis iwaonis sp. nov., a type II methane-oxidizing bacterium from surface soil of a rice paddy field in Japan, and emended description of the genus Methylocystis (ex Whittenbury et al. 1970) Bowman et al. 1993.</title>
        <authorList>
            <person name="Kaise H."/>
            <person name="Sawadogo J.B."/>
            <person name="Alam M.S."/>
            <person name="Ueno C."/>
            <person name="Dianou D."/>
            <person name="Shinjo R."/>
            <person name="Asakawa S."/>
        </authorList>
    </citation>
    <scope>NUCLEOTIDE SEQUENCE [LARGE SCALE GENOMIC DNA]</scope>
    <source>
        <strain evidence="11 12">SS37A-Re</strain>
    </source>
</reference>
<organism evidence="11 12">
    <name type="scientific">Methylocystis iwaonis</name>
    <dbReference type="NCBI Taxonomy" id="2885079"/>
    <lineage>
        <taxon>Bacteria</taxon>
        <taxon>Pseudomonadati</taxon>
        <taxon>Pseudomonadota</taxon>
        <taxon>Alphaproteobacteria</taxon>
        <taxon>Hyphomicrobiales</taxon>
        <taxon>Methylocystaceae</taxon>
        <taxon>Methylocystis</taxon>
    </lineage>
</organism>
<dbReference type="InterPro" id="IPR005490">
    <property type="entry name" value="LD_TPept_cat_dom"/>
</dbReference>
<feature type="active site" description="Nucleophile" evidence="7">
    <location>
        <position position="355"/>
    </location>
</feature>
<dbReference type="InterPro" id="IPR052905">
    <property type="entry name" value="LD-transpeptidase_YkuD-like"/>
</dbReference>
<dbReference type="Pfam" id="PF03734">
    <property type="entry name" value="YkuD"/>
    <property type="match status" value="1"/>
</dbReference>
<evidence type="ECO:0000256" key="9">
    <source>
        <dbReference type="SAM" id="SignalP"/>
    </source>
</evidence>
<dbReference type="Proteomes" id="UP001317629">
    <property type="component" value="Chromosome"/>
</dbReference>
<evidence type="ECO:0000256" key="7">
    <source>
        <dbReference type="PROSITE-ProRule" id="PRU01373"/>
    </source>
</evidence>
<dbReference type="PANTHER" id="PTHR41533:SF1">
    <property type="entry name" value="L,D-TRANSPEPTIDASE YCBB-RELATED"/>
    <property type="match status" value="1"/>
</dbReference>
<comment type="similarity">
    <text evidence="2">Belongs to the YkuD family.</text>
</comment>
<keyword evidence="4 7" id="KW-0133">Cell shape</keyword>
<evidence type="ECO:0000256" key="1">
    <source>
        <dbReference type="ARBA" id="ARBA00004752"/>
    </source>
</evidence>
<dbReference type="InterPro" id="IPR036365">
    <property type="entry name" value="PGBD-like_sf"/>
</dbReference>